<sequence length="290" mass="32621">MCRTGVHRLPNVCSYTGALMKDVIKTEQHIPDRVMRYICEQTADQPVTRLGGALTCRFAYGRASETADAEEPGQDFLGIWMQRDLCSFVLCDGVGQSFQGDFAARYLGTSLLDWLAAETAPSLPRLQRKLELWTGTATEQLERETALEHVPALLRHVLEDKKKLGSQTMYVCGQLKLPSRKRRGRMWLAWQGDSRVRLWSQSRECSIQSPEVSGVSDRWSTQKGIIGKGPHIYETSLPPGQPMRLQLYSDGLSDLDAVQEEVPDDELQLLLQAEHVGGLEDDAAFIELKW</sequence>
<name>A0ABT9C905_9BACL</name>
<dbReference type="Gene3D" id="3.60.40.10">
    <property type="entry name" value="PPM-type phosphatase domain"/>
    <property type="match status" value="1"/>
</dbReference>
<dbReference type="InterPro" id="IPR036457">
    <property type="entry name" value="PPM-type-like_dom_sf"/>
</dbReference>
<accession>A0ABT9C905</accession>
<reference evidence="1 2" key="1">
    <citation type="submission" date="2023-07" db="EMBL/GenBank/DDBJ databases">
        <title>Paenibacillus sp. JX-17 nov. isolated from soil.</title>
        <authorList>
            <person name="Wan Y."/>
            <person name="Liu B."/>
        </authorList>
    </citation>
    <scope>NUCLEOTIDE SEQUENCE [LARGE SCALE GENOMIC DNA]</scope>
    <source>
        <strain evidence="1 2">JX-17</strain>
    </source>
</reference>
<proteinExistence type="predicted"/>
<dbReference type="EMBL" id="JAUQTB010000002">
    <property type="protein sequence ID" value="MDO7905716.1"/>
    <property type="molecule type" value="Genomic_DNA"/>
</dbReference>
<gene>
    <name evidence="1" type="ORF">Q5741_04725</name>
</gene>
<evidence type="ECO:0000313" key="2">
    <source>
        <dbReference type="Proteomes" id="UP001240171"/>
    </source>
</evidence>
<comment type="caution">
    <text evidence="1">The sequence shown here is derived from an EMBL/GenBank/DDBJ whole genome shotgun (WGS) entry which is preliminary data.</text>
</comment>
<evidence type="ECO:0000313" key="1">
    <source>
        <dbReference type="EMBL" id="MDO7905716.1"/>
    </source>
</evidence>
<organism evidence="1 2">
    <name type="scientific">Paenibacillus lacisoli</name>
    <dbReference type="NCBI Taxonomy" id="3064525"/>
    <lineage>
        <taxon>Bacteria</taxon>
        <taxon>Bacillati</taxon>
        <taxon>Bacillota</taxon>
        <taxon>Bacilli</taxon>
        <taxon>Bacillales</taxon>
        <taxon>Paenibacillaceae</taxon>
        <taxon>Paenibacillus</taxon>
    </lineage>
</organism>
<keyword evidence="2" id="KW-1185">Reference proteome</keyword>
<dbReference type="Proteomes" id="UP001240171">
    <property type="component" value="Unassembled WGS sequence"/>
</dbReference>
<evidence type="ECO:0008006" key="3">
    <source>
        <dbReference type="Google" id="ProtNLM"/>
    </source>
</evidence>
<protein>
    <recommendedName>
        <fullName evidence="3">PPM-type phosphatase domain-containing protein</fullName>
    </recommendedName>
</protein>
<dbReference type="SUPFAM" id="SSF81606">
    <property type="entry name" value="PP2C-like"/>
    <property type="match status" value="1"/>
</dbReference>